<evidence type="ECO:0000313" key="5">
    <source>
        <dbReference type="EMBL" id="ANO51348.1"/>
    </source>
</evidence>
<feature type="binding site" description="axial binding residue" evidence="3">
    <location>
        <position position="385"/>
    </location>
    <ligand>
        <name>heme</name>
        <dbReference type="ChEBI" id="CHEBI:30413"/>
    </ligand>
    <ligandPart>
        <name>Fe</name>
        <dbReference type="ChEBI" id="CHEBI:18248"/>
    </ligandPart>
</feature>
<dbReference type="GO" id="GO:0020037">
    <property type="term" value="F:heme binding"/>
    <property type="evidence" value="ECO:0007669"/>
    <property type="project" value="InterPro"/>
</dbReference>
<evidence type="ECO:0000256" key="4">
    <source>
        <dbReference type="RuleBase" id="RU000461"/>
    </source>
</evidence>
<gene>
    <name evidence="5" type="ORF">BA177_09170</name>
</gene>
<keyword evidence="3 4" id="KW-0408">Iron</keyword>
<proteinExistence type="inferred from homology"/>
<dbReference type="Proteomes" id="UP000092695">
    <property type="component" value="Chromosome"/>
</dbReference>
<dbReference type="InterPro" id="IPR036396">
    <property type="entry name" value="Cyt_P450_sf"/>
</dbReference>
<evidence type="ECO:0008006" key="7">
    <source>
        <dbReference type="Google" id="ProtNLM"/>
    </source>
</evidence>
<keyword evidence="3 4" id="KW-0349">Heme</keyword>
<dbReference type="PANTHER" id="PTHR24305:SF166">
    <property type="entry name" value="CYTOCHROME P450 12A4, MITOCHONDRIAL-RELATED"/>
    <property type="match status" value="1"/>
</dbReference>
<dbReference type="Pfam" id="PF00067">
    <property type="entry name" value="p450"/>
    <property type="match status" value="2"/>
</dbReference>
<dbReference type="GO" id="GO:0004497">
    <property type="term" value="F:monooxygenase activity"/>
    <property type="evidence" value="ECO:0007669"/>
    <property type="project" value="UniProtKB-KW"/>
</dbReference>
<keyword evidence="3 4" id="KW-0479">Metal-binding</keyword>
<keyword evidence="4" id="KW-0503">Monooxygenase</keyword>
<dbReference type="SUPFAM" id="SSF48264">
    <property type="entry name" value="Cytochrome P450"/>
    <property type="match status" value="1"/>
</dbReference>
<comment type="cofactor">
    <cofactor evidence="1 3">
        <name>heme</name>
        <dbReference type="ChEBI" id="CHEBI:30413"/>
    </cofactor>
</comment>
<accession>A0A193LFV4</accession>
<dbReference type="AlphaFoldDB" id="A0A193LFV4"/>
<evidence type="ECO:0000256" key="2">
    <source>
        <dbReference type="ARBA" id="ARBA00010617"/>
    </source>
</evidence>
<dbReference type="OrthoDB" id="9764248at2"/>
<reference evidence="5 6" key="1">
    <citation type="submission" date="2016-06" db="EMBL/GenBank/DDBJ databases">
        <title>Complete genome sequence of a deep-branching marine Gamma Proteobacterium Woeseia oceani type strain XK5.</title>
        <authorList>
            <person name="Mu D."/>
            <person name="Du Z."/>
        </authorList>
    </citation>
    <scope>NUCLEOTIDE SEQUENCE [LARGE SCALE GENOMIC DNA]</scope>
    <source>
        <strain evidence="5 6">XK5</strain>
    </source>
</reference>
<dbReference type="PRINTS" id="PR00463">
    <property type="entry name" value="EP450I"/>
</dbReference>
<dbReference type="STRING" id="1548547.BA177_09170"/>
<evidence type="ECO:0000256" key="3">
    <source>
        <dbReference type="PIRSR" id="PIRSR602401-1"/>
    </source>
</evidence>
<evidence type="ECO:0000256" key="1">
    <source>
        <dbReference type="ARBA" id="ARBA00001971"/>
    </source>
</evidence>
<dbReference type="InterPro" id="IPR050121">
    <property type="entry name" value="Cytochrome_P450_monoxygenase"/>
</dbReference>
<dbReference type="RefSeq" id="WP_068615611.1">
    <property type="nucleotide sequence ID" value="NZ_CP016268.1"/>
</dbReference>
<dbReference type="Gene3D" id="1.10.630.10">
    <property type="entry name" value="Cytochrome P450"/>
    <property type="match status" value="1"/>
</dbReference>
<dbReference type="GO" id="GO:0016705">
    <property type="term" value="F:oxidoreductase activity, acting on paired donors, with incorporation or reduction of molecular oxygen"/>
    <property type="evidence" value="ECO:0007669"/>
    <property type="project" value="InterPro"/>
</dbReference>
<dbReference type="PRINTS" id="PR00385">
    <property type="entry name" value="P450"/>
</dbReference>
<evidence type="ECO:0000313" key="6">
    <source>
        <dbReference type="Proteomes" id="UP000092695"/>
    </source>
</evidence>
<dbReference type="KEGG" id="woc:BA177_09170"/>
<protein>
    <recommendedName>
        <fullName evidence="7">Cytochrome P450</fullName>
    </recommendedName>
</protein>
<dbReference type="InterPro" id="IPR002401">
    <property type="entry name" value="Cyt_P450_E_grp-I"/>
</dbReference>
<keyword evidence="4" id="KW-0560">Oxidoreductase</keyword>
<keyword evidence="6" id="KW-1185">Reference proteome</keyword>
<organism evidence="5 6">
    <name type="scientific">Woeseia oceani</name>
    <dbReference type="NCBI Taxonomy" id="1548547"/>
    <lineage>
        <taxon>Bacteria</taxon>
        <taxon>Pseudomonadati</taxon>
        <taxon>Pseudomonadota</taxon>
        <taxon>Gammaproteobacteria</taxon>
        <taxon>Woeseiales</taxon>
        <taxon>Woeseiaceae</taxon>
        <taxon>Woeseia</taxon>
    </lineage>
</organism>
<dbReference type="InterPro" id="IPR001128">
    <property type="entry name" value="Cyt_P450"/>
</dbReference>
<name>A0A193LFV4_9GAMM</name>
<sequence length="438" mass="49336">MNLANSNSQQAPGPEGVVSINVEPASLKTLRDLQARYGNVVEFEAPGDRRGMFINDPACVRRLLVRHHPKYRKGRGFERVEMLLGNGLIVSDGDVWRRSRTMIQPAFSRQNVHQLEALMIDCTKHKLAAWQSVAAAGEVLNVTQEMSDFALELILRAIFSDDYETRILSGGENPFAFLSQDATRDLSVVLKLRQLRELLLDIIASRRAGHASNSYDFLSMYLTAVDKQGQAFSDRELLDELMTLIVAGYETSAGTLNWAWYLLAHHPEAADKLQAEAAAYGTAFEGAADDPALTGLNWSQQVLDETLRLYPPVWLFSRRSLESDEIEGYAIPANADVYLSPFILQRSSEFWSDPDSFKPERFGPDGPYQKGDRPFFPFSLGPRRCLGEYFSFLEMKIHLGMLSQQFRLLPVTEQHPGLDLGINLRSLSDIQLKPELRH</sequence>
<dbReference type="PANTHER" id="PTHR24305">
    <property type="entry name" value="CYTOCHROME P450"/>
    <property type="match status" value="1"/>
</dbReference>
<dbReference type="InterPro" id="IPR017972">
    <property type="entry name" value="Cyt_P450_CS"/>
</dbReference>
<comment type="similarity">
    <text evidence="2 4">Belongs to the cytochrome P450 family.</text>
</comment>
<dbReference type="PROSITE" id="PS00086">
    <property type="entry name" value="CYTOCHROME_P450"/>
    <property type="match status" value="1"/>
</dbReference>
<dbReference type="GO" id="GO:0005506">
    <property type="term" value="F:iron ion binding"/>
    <property type="evidence" value="ECO:0007669"/>
    <property type="project" value="InterPro"/>
</dbReference>
<dbReference type="EMBL" id="CP016268">
    <property type="protein sequence ID" value="ANO51348.1"/>
    <property type="molecule type" value="Genomic_DNA"/>
</dbReference>